<evidence type="ECO:0000256" key="6">
    <source>
        <dbReference type="SAM" id="MobiDB-lite"/>
    </source>
</evidence>
<organism evidence="8 9">
    <name type="scientific">Phreatobacter stygius</name>
    <dbReference type="NCBI Taxonomy" id="1940610"/>
    <lineage>
        <taxon>Bacteria</taxon>
        <taxon>Pseudomonadati</taxon>
        <taxon>Pseudomonadota</taxon>
        <taxon>Alphaproteobacteria</taxon>
        <taxon>Hyphomicrobiales</taxon>
        <taxon>Phreatobacteraceae</taxon>
        <taxon>Phreatobacter</taxon>
    </lineage>
</organism>
<dbReference type="OrthoDB" id="268975at2"/>
<evidence type="ECO:0000259" key="7">
    <source>
        <dbReference type="Pfam" id="PF13505"/>
    </source>
</evidence>
<keyword evidence="3" id="KW-0472">Membrane</keyword>
<keyword evidence="4" id="KW-0998">Cell outer membrane</keyword>
<keyword evidence="2" id="KW-0732">Signal</keyword>
<dbReference type="GO" id="GO:0009279">
    <property type="term" value="C:cell outer membrane"/>
    <property type="evidence" value="ECO:0007669"/>
    <property type="project" value="UniProtKB-SubCell"/>
</dbReference>
<dbReference type="KEGG" id="pstg:E8M01_03130"/>
<dbReference type="Gene3D" id="2.40.160.20">
    <property type="match status" value="1"/>
</dbReference>
<dbReference type="SUPFAM" id="SSF56925">
    <property type="entry name" value="OMPA-like"/>
    <property type="match status" value="1"/>
</dbReference>
<dbReference type="InterPro" id="IPR051692">
    <property type="entry name" value="OMP-like"/>
</dbReference>
<evidence type="ECO:0000256" key="4">
    <source>
        <dbReference type="ARBA" id="ARBA00023237"/>
    </source>
</evidence>
<comment type="similarity">
    <text evidence="5">Belongs to the Omp25/RopB family.</text>
</comment>
<dbReference type="PANTHER" id="PTHR34001:SF3">
    <property type="entry name" value="BLL7405 PROTEIN"/>
    <property type="match status" value="1"/>
</dbReference>
<name>A0A4D7AQ13_9HYPH</name>
<dbReference type="Pfam" id="PF13505">
    <property type="entry name" value="OMP_b-brl"/>
    <property type="match status" value="1"/>
</dbReference>
<evidence type="ECO:0000256" key="5">
    <source>
        <dbReference type="ARBA" id="ARBA00038306"/>
    </source>
</evidence>
<evidence type="ECO:0000256" key="2">
    <source>
        <dbReference type="ARBA" id="ARBA00022729"/>
    </source>
</evidence>
<protein>
    <submittedName>
        <fullName evidence="8">Porin family protein</fullName>
    </submittedName>
</protein>
<keyword evidence="9" id="KW-1185">Reference proteome</keyword>
<proteinExistence type="inferred from homology"/>
<dbReference type="AlphaFoldDB" id="A0A4D7AQ13"/>
<evidence type="ECO:0000313" key="8">
    <source>
        <dbReference type="EMBL" id="QCI63314.1"/>
    </source>
</evidence>
<dbReference type="EMBL" id="CP039690">
    <property type="protein sequence ID" value="QCI63314.1"/>
    <property type="molecule type" value="Genomic_DNA"/>
</dbReference>
<evidence type="ECO:0000256" key="1">
    <source>
        <dbReference type="ARBA" id="ARBA00004442"/>
    </source>
</evidence>
<gene>
    <name evidence="8" type="ORF">E8M01_03130</name>
</gene>
<dbReference type="InterPro" id="IPR011250">
    <property type="entry name" value="OMP/PagP_B-barrel"/>
</dbReference>
<reference evidence="8 9" key="1">
    <citation type="submission" date="2019-04" db="EMBL/GenBank/DDBJ databases">
        <title>Phreatobacter aquaticus sp. nov.</title>
        <authorList>
            <person name="Choi A."/>
        </authorList>
    </citation>
    <scope>NUCLEOTIDE SEQUENCE [LARGE SCALE GENOMIC DNA]</scope>
    <source>
        <strain evidence="8 9">KCTC 52518</strain>
    </source>
</reference>
<dbReference type="PANTHER" id="PTHR34001">
    <property type="entry name" value="BLL7405 PROTEIN"/>
    <property type="match status" value="1"/>
</dbReference>
<accession>A0A4D7AQ13</accession>
<sequence>MPHPRPNGLISSPTKPAAQRSGESPDTPRLAPAADAGWGEPDGGRPPHIHHNLVRFRPKHVSAGAQRDIERRGRAGKGRSCTARPIDAPDRSGISGLTTTSGSPIFGAEGSLKGPLDGDMFGSLAACIAYGPNRIRKGIVMKKFLLAGIALAALASGAQAADLGVQRVAVPAAIVSPAFNWTGFYIGGYVGGASRQSRFNDIDGYNTPGTWNVNKTSFLGGLTLGYNWQITPNFLLGVEGEVGYLGGARRADPASAGLDTSGRINDSVYGLVTARAGFTLDRALFYVKGGLALGGGNSRVIDSCTVAPCGPLTASGSRSSNVGWTIGAGIEYAAYQNWTVKAEYNYVSFGNQTINAAASDGFNYRFRVNNNNAHLFKVGVNYLFSTGPGAVARY</sequence>
<dbReference type="InterPro" id="IPR027385">
    <property type="entry name" value="Beta-barrel_OMP"/>
</dbReference>
<dbReference type="Proteomes" id="UP000298781">
    <property type="component" value="Chromosome"/>
</dbReference>
<comment type="subcellular location">
    <subcellularLocation>
        <location evidence="1">Cell outer membrane</location>
    </subcellularLocation>
</comment>
<feature type="region of interest" description="Disordered" evidence="6">
    <location>
        <begin position="1"/>
        <end position="100"/>
    </location>
</feature>
<feature type="domain" description="Outer membrane protein beta-barrel" evidence="7">
    <location>
        <begin position="150"/>
        <end position="366"/>
    </location>
</feature>
<feature type="compositionally biased region" description="Basic residues" evidence="6">
    <location>
        <begin position="47"/>
        <end position="60"/>
    </location>
</feature>
<evidence type="ECO:0000313" key="9">
    <source>
        <dbReference type="Proteomes" id="UP000298781"/>
    </source>
</evidence>
<evidence type="ECO:0000256" key="3">
    <source>
        <dbReference type="ARBA" id="ARBA00023136"/>
    </source>
</evidence>